<dbReference type="SUPFAM" id="SSF53474">
    <property type="entry name" value="alpha/beta-Hydrolases"/>
    <property type="match status" value="1"/>
</dbReference>
<keyword evidence="2" id="KW-1185">Reference proteome</keyword>
<dbReference type="OrthoDB" id="408631at2759"/>
<gene>
    <name evidence="1" type="ORF">AWRI4233_LOCUS217</name>
</gene>
<protein>
    <recommendedName>
        <fullName evidence="3">Carboxylesterase type B domain-containing protein</fullName>
    </recommendedName>
</protein>
<reference evidence="1" key="1">
    <citation type="submission" date="2020-06" db="EMBL/GenBank/DDBJ databases">
        <authorList>
            <person name="Onetto C."/>
        </authorList>
    </citation>
    <scope>NUCLEOTIDE SEQUENCE</scope>
</reference>
<name>A0A9N8JCF3_9PEZI</name>
<dbReference type="EMBL" id="CAIJEO010000002">
    <property type="protein sequence ID" value="CAD0085465.1"/>
    <property type="molecule type" value="Genomic_DNA"/>
</dbReference>
<evidence type="ECO:0008006" key="3">
    <source>
        <dbReference type="Google" id="ProtNLM"/>
    </source>
</evidence>
<sequence>MAEAYTGDRSSYHYQYSIPVAQHGADVSGYFGPAAPTQGPEFERAFMSIWGQFVVNSNPSIPSNIAGAGGQAAVNYPRFNVWNPVQVNLNQTGGHEVYGPIGVNGINATVYQGPGLTNDFEVVNAYDWEGGRGYRCDFWRAVAKIVPE</sequence>
<dbReference type="InterPro" id="IPR029058">
    <property type="entry name" value="AB_hydrolase_fold"/>
</dbReference>
<evidence type="ECO:0000313" key="1">
    <source>
        <dbReference type="EMBL" id="CAD0085465.1"/>
    </source>
</evidence>
<organism evidence="1 2">
    <name type="scientific">Aureobasidium mustum</name>
    <dbReference type="NCBI Taxonomy" id="2773714"/>
    <lineage>
        <taxon>Eukaryota</taxon>
        <taxon>Fungi</taxon>
        <taxon>Dikarya</taxon>
        <taxon>Ascomycota</taxon>
        <taxon>Pezizomycotina</taxon>
        <taxon>Dothideomycetes</taxon>
        <taxon>Dothideomycetidae</taxon>
        <taxon>Dothideales</taxon>
        <taxon>Saccotheciaceae</taxon>
        <taxon>Aureobasidium</taxon>
    </lineage>
</organism>
<dbReference type="AlphaFoldDB" id="A0A9N8JCF3"/>
<accession>A0A9N8JCF3</accession>
<comment type="caution">
    <text evidence="1">The sequence shown here is derived from an EMBL/GenBank/DDBJ whole genome shotgun (WGS) entry which is preliminary data.</text>
</comment>
<proteinExistence type="predicted"/>
<evidence type="ECO:0000313" key="2">
    <source>
        <dbReference type="Proteomes" id="UP000714618"/>
    </source>
</evidence>
<dbReference type="Proteomes" id="UP000714618">
    <property type="component" value="Unassembled WGS sequence"/>
</dbReference>